<dbReference type="EMBL" id="CM020618">
    <property type="protein sequence ID" value="KAK1858877.1"/>
    <property type="molecule type" value="Genomic_DNA"/>
</dbReference>
<evidence type="ECO:0000313" key="1">
    <source>
        <dbReference type="EMBL" id="KAK1858877.1"/>
    </source>
</evidence>
<reference evidence="1" key="1">
    <citation type="submission" date="2019-11" db="EMBL/GenBank/DDBJ databases">
        <title>Nori genome reveals adaptations in red seaweeds to the harsh intertidal environment.</title>
        <authorList>
            <person name="Wang D."/>
            <person name="Mao Y."/>
        </authorList>
    </citation>
    <scope>NUCLEOTIDE SEQUENCE</scope>
    <source>
        <tissue evidence="1">Gametophyte</tissue>
    </source>
</reference>
<evidence type="ECO:0000313" key="2">
    <source>
        <dbReference type="Proteomes" id="UP000798662"/>
    </source>
</evidence>
<organism evidence="1 2">
    <name type="scientific">Pyropia yezoensis</name>
    <name type="common">Susabi-nori</name>
    <name type="synonym">Porphyra yezoensis</name>
    <dbReference type="NCBI Taxonomy" id="2788"/>
    <lineage>
        <taxon>Eukaryota</taxon>
        <taxon>Rhodophyta</taxon>
        <taxon>Bangiophyceae</taxon>
        <taxon>Bangiales</taxon>
        <taxon>Bangiaceae</taxon>
        <taxon>Pyropia</taxon>
    </lineage>
</organism>
<sequence length="213" mass="20820">MASATNAATSVPDLHQMLERLEGVDMLAANSSAFPPAGGDGVGASADSMASSFSANLSAASDDDGTADGSGGGGAATLDAAPVSITIRGPTARRMLNFSHFAGVTAGGAEEEDAAPVGFHRVYGSRSFAERPAQLLRLMSSNEEGSGGFAAVPAAAGRVSGDSADGDGDGDGGGWGGGGGKGARVAAVTLGPRQRWQGAPAGGGGRRTRFHGQ</sequence>
<proteinExistence type="predicted"/>
<gene>
    <name evidence="1" type="ORF">I4F81_001477</name>
</gene>
<keyword evidence="2" id="KW-1185">Reference proteome</keyword>
<accession>A0ACC3BM41</accession>
<protein>
    <submittedName>
        <fullName evidence="1">Uncharacterized protein</fullName>
    </submittedName>
</protein>
<comment type="caution">
    <text evidence="1">The sequence shown here is derived from an EMBL/GenBank/DDBJ whole genome shotgun (WGS) entry which is preliminary data.</text>
</comment>
<name>A0ACC3BM41_PYRYE</name>
<dbReference type="Proteomes" id="UP000798662">
    <property type="component" value="Chromosome 1"/>
</dbReference>